<sequence>MDVDDKSPLIYYSSDDCMNELYANASSEQLSDFHRLDGIPMLECNTSGNGIIDTSKTPINSTASLGDELISSNSYGIPSLYTQAEYRSDDQQFDGTVPVETNTFDTNVWPTAFGYDDTTLNCLHLEDVSQTPTFAEFDTFCYPDSDMHFVLNT</sequence>
<reference evidence="1 2" key="1">
    <citation type="submission" date="2013-11" db="EMBL/GenBank/DDBJ databases">
        <title>Draft genome of the bovine lungworm Dictyocaulus viviparus.</title>
        <authorList>
            <person name="Mitreva M."/>
        </authorList>
    </citation>
    <scope>NUCLEOTIDE SEQUENCE [LARGE SCALE GENOMIC DNA]</scope>
    <source>
        <strain evidence="1 2">HannoverDv2000</strain>
    </source>
</reference>
<dbReference type="EMBL" id="KN716215">
    <property type="protein sequence ID" value="KJH50129.1"/>
    <property type="molecule type" value="Genomic_DNA"/>
</dbReference>
<evidence type="ECO:0000313" key="1">
    <source>
        <dbReference type="EMBL" id="KJH50129.1"/>
    </source>
</evidence>
<dbReference type="AlphaFoldDB" id="A0A0D8Y254"/>
<evidence type="ECO:0000313" key="2">
    <source>
        <dbReference type="Proteomes" id="UP000053766"/>
    </source>
</evidence>
<reference evidence="2" key="2">
    <citation type="journal article" date="2016" name="Sci. Rep.">
        <title>Dictyocaulus viviparus genome, variome and transcriptome elucidate lungworm biology and support future intervention.</title>
        <authorList>
            <person name="McNulty S.N."/>
            <person name="Strube C."/>
            <person name="Rosa B.A."/>
            <person name="Martin J.C."/>
            <person name="Tyagi R."/>
            <person name="Choi Y.J."/>
            <person name="Wang Q."/>
            <person name="Hallsworth Pepin K."/>
            <person name="Zhang X."/>
            <person name="Ozersky P."/>
            <person name="Wilson R.K."/>
            <person name="Sternberg P.W."/>
            <person name="Gasser R.B."/>
            <person name="Mitreva M."/>
        </authorList>
    </citation>
    <scope>NUCLEOTIDE SEQUENCE [LARGE SCALE GENOMIC DNA]</scope>
    <source>
        <strain evidence="2">HannoverDv2000</strain>
    </source>
</reference>
<proteinExistence type="predicted"/>
<protein>
    <submittedName>
        <fullName evidence="1">Uncharacterized protein</fullName>
    </submittedName>
</protein>
<keyword evidence="2" id="KW-1185">Reference proteome</keyword>
<gene>
    <name evidence="1" type="ORF">DICVIV_03766</name>
</gene>
<accession>A0A0D8Y254</accession>
<name>A0A0D8Y254_DICVI</name>
<dbReference type="Proteomes" id="UP000053766">
    <property type="component" value="Unassembled WGS sequence"/>
</dbReference>
<organism evidence="1 2">
    <name type="scientific">Dictyocaulus viviparus</name>
    <name type="common">Bovine lungworm</name>
    <dbReference type="NCBI Taxonomy" id="29172"/>
    <lineage>
        <taxon>Eukaryota</taxon>
        <taxon>Metazoa</taxon>
        <taxon>Ecdysozoa</taxon>
        <taxon>Nematoda</taxon>
        <taxon>Chromadorea</taxon>
        <taxon>Rhabditida</taxon>
        <taxon>Rhabditina</taxon>
        <taxon>Rhabditomorpha</taxon>
        <taxon>Strongyloidea</taxon>
        <taxon>Metastrongylidae</taxon>
        <taxon>Dictyocaulus</taxon>
    </lineage>
</organism>
<dbReference type="OrthoDB" id="5876917at2759"/>